<proteinExistence type="predicted"/>
<accession>H3KC55</accession>
<keyword evidence="2" id="KW-1185">Reference proteome</keyword>
<comment type="caution">
    <text evidence="1">The sequence shown here is derived from an EMBL/GenBank/DDBJ whole genome shotgun (WGS) entry which is preliminary data.</text>
</comment>
<dbReference type="EMBL" id="AFBQ01000035">
    <property type="protein sequence ID" value="EHY32309.1"/>
    <property type="molecule type" value="Genomic_DNA"/>
</dbReference>
<protein>
    <submittedName>
        <fullName evidence="1">Uncharacterized protein</fullName>
    </submittedName>
</protein>
<gene>
    <name evidence="1" type="ORF">HMPREF9440_00304</name>
</gene>
<sequence>MIHDLLLLCRSFSDPSADDACRRLFVTARTEPLLTDRRRAVRVNPSEGS</sequence>
<organism evidence="1 2">
    <name type="scientific">Sutterella parvirubra YIT 11816</name>
    <dbReference type="NCBI Taxonomy" id="762967"/>
    <lineage>
        <taxon>Bacteria</taxon>
        <taxon>Pseudomonadati</taxon>
        <taxon>Pseudomonadota</taxon>
        <taxon>Betaproteobacteria</taxon>
        <taxon>Burkholderiales</taxon>
        <taxon>Sutterellaceae</taxon>
        <taxon>Sutterella</taxon>
    </lineage>
</organism>
<dbReference type="AlphaFoldDB" id="H3KC55"/>
<dbReference type="Proteomes" id="UP000004956">
    <property type="component" value="Unassembled WGS sequence"/>
</dbReference>
<dbReference type="HOGENOM" id="CLU_3141502_0_0_4"/>
<evidence type="ECO:0000313" key="2">
    <source>
        <dbReference type="Proteomes" id="UP000004956"/>
    </source>
</evidence>
<dbReference type="PATRIC" id="fig|762967.3.peg.257"/>
<evidence type="ECO:0000313" key="1">
    <source>
        <dbReference type="EMBL" id="EHY32309.1"/>
    </source>
</evidence>
<name>H3KC55_9BURK</name>
<reference evidence="1 2" key="1">
    <citation type="submission" date="2011-11" db="EMBL/GenBank/DDBJ databases">
        <authorList>
            <person name="Weinstock G."/>
            <person name="Sodergren E."/>
            <person name="Clifton S."/>
            <person name="Fulton L."/>
            <person name="Fulton B."/>
            <person name="Courtney L."/>
            <person name="Fronick C."/>
            <person name="Harrison M."/>
            <person name="Strong C."/>
            <person name="Farmer C."/>
            <person name="Delahaunty K."/>
            <person name="Markovic C."/>
            <person name="Hall O."/>
            <person name="Minx P."/>
            <person name="Tomlinson C."/>
            <person name="Mitreva M."/>
            <person name="Hou S."/>
            <person name="Chen J."/>
            <person name="Wollam A."/>
            <person name="Pepin K.H."/>
            <person name="Johnson M."/>
            <person name="Bhonagiri V."/>
            <person name="Zhang X."/>
            <person name="Suruliraj S."/>
            <person name="Warren W."/>
            <person name="Chinwalla A."/>
            <person name="Mardis E.R."/>
            <person name="Wilson R.K."/>
        </authorList>
    </citation>
    <scope>NUCLEOTIDE SEQUENCE [LARGE SCALE GENOMIC DNA]</scope>
    <source>
        <strain evidence="1 2">YIT 11816</strain>
    </source>
</reference>